<keyword evidence="1" id="KW-1133">Transmembrane helix</keyword>
<feature type="transmembrane region" description="Helical" evidence="1">
    <location>
        <begin position="15"/>
        <end position="32"/>
    </location>
</feature>
<evidence type="ECO:0000313" key="2">
    <source>
        <dbReference type="EMBL" id="EAQ07949.1"/>
    </source>
</evidence>
<accession>A3V1J7</accession>
<protein>
    <recommendedName>
        <fullName evidence="4">PH domain-containing protein</fullName>
    </recommendedName>
</protein>
<evidence type="ECO:0008006" key="4">
    <source>
        <dbReference type="Google" id="ProtNLM"/>
    </source>
</evidence>
<organism evidence="2 3">
    <name type="scientific">Yoonia vestfoldensis SKA53</name>
    <dbReference type="NCBI Taxonomy" id="314232"/>
    <lineage>
        <taxon>Bacteria</taxon>
        <taxon>Pseudomonadati</taxon>
        <taxon>Pseudomonadota</taxon>
        <taxon>Alphaproteobacteria</taxon>
        <taxon>Rhodobacterales</taxon>
        <taxon>Paracoccaceae</taxon>
        <taxon>Yoonia</taxon>
    </lineage>
</organism>
<proteinExistence type="predicted"/>
<reference evidence="2 3" key="1">
    <citation type="submission" date="2006-01" db="EMBL/GenBank/DDBJ databases">
        <authorList>
            <person name="Hagstrom A."/>
            <person name="Ferriera S."/>
            <person name="Johnson J."/>
            <person name="Kravitz S."/>
            <person name="Halpern A."/>
            <person name="Remington K."/>
            <person name="Beeson K."/>
            <person name="Tran B."/>
            <person name="Rogers Y.-H."/>
            <person name="Friedman R."/>
            <person name="Venter J.C."/>
        </authorList>
    </citation>
    <scope>NUCLEOTIDE SEQUENCE [LARGE SCALE GENOMIC DNA]</scope>
    <source>
        <strain evidence="2 3">SKA53</strain>
    </source>
</reference>
<dbReference type="OrthoDB" id="7651471at2"/>
<feature type="transmembrane region" description="Helical" evidence="1">
    <location>
        <begin position="38"/>
        <end position="55"/>
    </location>
</feature>
<evidence type="ECO:0000256" key="1">
    <source>
        <dbReference type="SAM" id="Phobius"/>
    </source>
</evidence>
<comment type="caution">
    <text evidence="2">The sequence shown here is derived from an EMBL/GenBank/DDBJ whole genome shotgun (WGS) entry which is preliminary data.</text>
</comment>
<keyword evidence="1" id="KW-0472">Membrane</keyword>
<keyword evidence="1" id="KW-0812">Transmembrane</keyword>
<dbReference type="EMBL" id="AAMS01000001">
    <property type="protein sequence ID" value="EAQ07949.1"/>
    <property type="molecule type" value="Genomic_DNA"/>
</dbReference>
<gene>
    <name evidence="2" type="ORF">SKA53_09504</name>
</gene>
<dbReference type="Proteomes" id="UP000004507">
    <property type="component" value="Unassembled WGS sequence"/>
</dbReference>
<evidence type="ECO:0000313" key="3">
    <source>
        <dbReference type="Proteomes" id="UP000004507"/>
    </source>
</evidence>
<sequence length="137" mass="15209">MNEVYEYRRARGKGLIWLSGMGVVLLLAAISVANAPDLIWLVWALGMLTFALMLVPRPVTGIRVDDVYLVLSAWHRPRALALDKIAYLRATQTDPETAAIIICKDGTEEKILSRDMPDLETLVAVMAARGIAVRDIY</sequence>
<name>A3V1J7_9RHOB</name>
<dbReference type="eggNOG" id="ENOG50342QJ">
    <property type="taxonomic scope" value="Bacteria"/>
</dbReference>
<dbReference type="RefSeq" id="WP_007205851.1">
    <property type="nucleotide sequence ID" value="NZ_CH672414.1"/>
</dbReference>
<dbReference type="AlphaFoldDB" id="A3V1J7"/>
<keyword evidence="3" id="KW-1185">Reference proteome</keyword>
<dbReference type="HOGENOM" id="CLU_1862755_0_0_5"/>